<evidence type="ECO:0000259" key="1">
    <source>
        <dbReference type="Pfam" id="PF20254"/>
    </source>
</evidence>
<evidence type="ECO:0000313" key="2">
    <source>
        <dbReference type="EMBL" id="EXJ86338.1"/>
    </source>
</evidence>
<dbReference type="HOGENOM" id="CLU_013754_0_0_1"/>
<gene>
    <name evidence="2" type="ORF">A1O3_03289</name>
</gene>
<dbReference type="Pfam" id="PF20254">
    <property type="entry name" value="DMFA2_C"/>
    <property type="match status" value="1"/>
</dbReference>
<dbReference type="OrthoDB" id="5287072at2759"/>
<evidence type="ECO:0000313" key="3">
    <source>
        <dbReference type="Proteomes" id="UP000019478"/>
    </source>
</evidence>
<dbReference type="GeneID" id="19167417"/>
<keyword evidence="3" id="KW-1185">Reference proteome</keyword>
<dbReference type="eggNOG" id="ENOG502SHA1">
    <property type="taxonomic scope" value="Eukaryota"/>
</dbReference>
<dbReference type="STRING" id="1182542.W9Y1J1"/>
<proteinExistence type="predicted"/>
<organism evidence="2 3">
    <name type="scientific">Capronia epimyces CBS 606.96</name>
    <dbReference type="NCBI Taxonomy" id="1182542"/>
    <lineage>
        <taxon>Eukaryota</taxon>
        <taxon>Fungi</taxon>
        <taxon>Dikarya</taxon>
        <taxon>Ascomycota</taxon>
        <taxon>Pezizomycotina</taxon>
        <taxon>Eurotiomycetes</taxon>
        <taxon>Chaetothyriomycetidae</taxon>
        <taxon>Chaetothyriales</taxon>
        <taxon>Herpotrichiellaceae</taxon>
        <taxon>Capronia</taxon>
    </lineage>
</organism>
<reference evidence="2 3" key="1">
    <citation type="submission" date="2013-03" db="EMBL/GenBank/DDBJ databases">
        <title>The Genome Sequence of Capronia epimyces CBS 606.96.</title>
        <authorList>
            <consortium name="The Broad Institute Genomics Platform"/>
            <person name="Cuomo C."/>
            <person name="de Hoog S."/>
            <person name="Gorbushina A."/>
            <person name="Walker B."/>
            <person name="Young S.K."/>
            <person name="Zeng Q."/>
            <person name="Gargeya S."/>
            <person name="Fitzgerald M."/>
            <person name="Haas B."/>
            <person name="Abouelleil A."/>
            <person name="Allen A.W."/>
            <person name="Alvarado L."/>
            <person name="Arachchi H.M."/>
            <person name="Berlin A.M."/>
            <person name="Chapman S.B."/>
            <person name="Gainer-Dewar J."/>
            <person name="Goldberg J."/>
            <person name="Griggs A."/>
            <person name="Gujja S."/>
            <person name="Hansen M."/>
            <person name="Howarth C."/>
            <person name="Imamovic A."/>
            <person name="Ireland A."/>
            <person name="Larimer J."/>
            <person name="McCowan C."/>
            <person name="Murphy C."/>
            <person name="Pearson M."/>
            <person name="Poon T.W."/>
            <person name="Priest M."/>
            <person name="Roberts A."/>
            <person name="Saif S."/>
            <person name="Shea T."/>
            <person name="Sisk P."/>
            <person name="Sykes S."/>
            <person name="Wortman J."/>
            <person name="Nusbaum C."/>
            <person name="Birren B."/>
        </authorList>
    </citation>
    <scope>NUCLEOTIDE SEQUENCE [LARGE SCALE GENOMIC DNA]</scope>
    <source>
        <strain evidence="2 3">CBS 606.96</strain>
    </source>
</reference>
<dbReference type="AlphaFoldDB" id="W9Y1J1"/>
<dbReference type="RefSeq" id="XP_007731617.1">
    <property type="nucleotide sequence ID" value="XM_007733427.1"/>
</dbReference>
<dbReference type="Proteomes" id="UP000019478">
    <property type="component" value="Unassembled WGS sequence"/>
</dbReference>
<dbReference type="InterPro" id="IPR046540">
    <property type="entry name" value="DMFA2_C"/>
</dbReference>
<comment type="caution">
    <text evidence="2">The sequence shown here is derived from an EMBL/GenBank/DDBJ whole genome shotgun (WGS) entry which is preliminary data.</text>
</comment>
<sequence>MATICSPPAGYPPEITGYAEPWIVSPGDQVSIKISSTEPEYQYQTVRIIQGVDLEHSPPKQEEIIATIPAGKAQGRFQLARPGSYAIVDRWIPGSCSKQLGRLGVSFYMQPWLPESGHTQTLVSALDVNRHVGFTAVILPTGTLEFWLGTGSEIEVVPTAFRPAKKRWVQVEMAVDGTDFTAAITPQARFAEAGLPPVTVKHQLRGSFAMLPDIPLLFGASYAQSPNAADSRPTNFFNGRLDSPCIKTNTTPLVKFDFSRDMTTDFIVDVSGHGHKGKLVNAPTRAVKGYDWDGTEPDWTRAKYGYGAIHFHDDDLDDAEWDTDFTITIPEDVRSGAYAVKVESTNKKTSDYIPFFVRAGQAAGQTQQREGKVAFVLSTLTYLAYANEHLFEREKRRSAIDVGPGFDTSSIWPSEDFERLKRRSDLGLSPYDVHNDDSGVVYSSAKRPILNLRPGYVMWAMARPREFSADSLFIGFLERERIPYEIVTDHDLHAQGVAAIAGFSTVVTGHHPEYPTLESYDAYMAYAAQGGNLMYLGGNGFYWVSSTDTATRPHRIEVRRGDQGVRTYGLPGGERVHSLSGQAGGMWRSRGRACNVLFAVGFSGEGAGPGVPFARTDVSAFKDASARASVAWMFEGIGPDELIGQHGLGRAGGASGDEVDRYDVANESPEAAIVLASSTGHSDEFGIAPEDTTFPIVNTLGTQTDLIRSDITYYVTSAGGGVFSVGSMNWFCSLGWDDYQNNVATLTRNVILGFLKGLR</sequence>
<accession>W9Y1J1</accession>
<protein>
    <recommendedName>
        <fullName evidence="1">N,N-dimethylformamidase beta subunit-like C-terminal domain-containing protein</fullName>
    </recommendedName>
</protein>
<dbReference type="EMBL" id="AMGY01000003">
    <property type="protein sequence ID" value="EXJ86338.1"/>
    <property type="molecule type" value="Genomic_DNA"/>
</dbReference>
<feature type="domain" description="N,N-dimethylformamidase beta subunit-like C-terminal" evidence="1">
    <location>
        <begin position="284"/>
        <end position="740"/>
    </location>
</feature>
<name>W9Y1J1_9EURO</name>